<dbReference type="AlphaFoldDB" id="A0A7J0D4I9"/>
<proteinExistence type="predicted"/>
<dbReference type="GO" id="GO:0016798">
    <property type="term" value="F:hydrolase activity, acting on glycosyl bonds"/>
    <property type="evidence" value="ECO:0007669"/>
    <property type="project" value="UniProtKB-KW"/>
</dbReference>
<comment type="caution">
    <text evidence="2">The sequence shown here is derived from an EMBL/GenBank/DDBJ whole genome shotgun (WGS) entry which is preliminary data.</text>
</comment>
<dbReference type="InterPro" id="IPR022567">
    <property type="entry name" value="DUF3459"/>
</dbReference>
<protein>
    <recommendedName>
        <fullName evidence="1">DUF3459 domain-containing protein</fullName>
    </recommendedName>
</protein>
<evidence type="ECO:0000313" key="2">
    <source>
        <dbReference type="EMBL" id="GFN09608.1"/>
    </source>
</evidence>
<dbReference type="Proteomes" id="UP000498740">
    <property type="component" value="Unassembled WGS sequence"/>
</dbReference>
<gene>
    <name evidence="2" type="ORF">Smic_81640</name>
</gene>
<accession>A0A7J0D4I9</accession>
<evidence type="ECO:0000313" key="3">
    <source>
        <dbReference type="Proteomes" id="UP000498740"/>
    </source>
</evidence>
<organism evidence="2 3">
    <name type="scientific">Streptomyces microflavus</name>
    <name type="common">Streptomyces lipmanii</name>
    <dbReference type="NCBI Taxonomy" id="1919"/>
    <lineage>
        <taxon>Bacteria</taxon>
        <taxon>Bacillati</taxon>
        <taxon>Actinomycetota</taxon>
        <taxon>Actinomycetes</taxon>
        <taxon>Kitasatosporales</taxon>
        <taxon>Streptomycetaceae</taxon>
        <taxon>Streptomyces</taxon>
    </lineage>
</organism>
<evidence type="ECO:0000259" key="1">
    <source>
        <dbReference type="Pfam" id="PF11941"/>
    </source>
</evidence>
<dbReference type="Pfam" id="PF11941">
    <property type="entry name" value="DUF3459"/>
    <property type="match status" value="1"/>
</dbReference>
<feature type="domain" description="DUF3459" evidence="1">
    <location>
        <begin position="35"/>
        <end position="80"/>
    </location>
</feature>
<name>A0A7J0D4I9_STRMI</name>
<reference evidence="2 3" key="1">
    <citation type="submission" date="2020-05" db="EMBL/GenBank/DDBJ databases">
        <title>Whole genome shotgun sequence of Streptomyces microflavus NBRC 13062.</title>
        <authorList>
            <person name="Komaki H."/>
            <person name="Tamura T."/>
        </authorList>
    </citation>
    <scope>NUCLEOTIDE SEQUENCE [LARGE SCALE GENOMIC DNA]</scope>
    <source>
        <strain evidence="2 3">NBRC 13062</strain>
    </source>
</reference>
<dbReference type="EMBL" id="BLWD01000002">
    <property type="protein sequence ID" value="GFN09608.1"/>
    <property type="molecule type" value="Genomic_DNA"/>
</dbReference>
<sequence>MLALYREALRQRRNLPELHTGQLRWLSEERDVLVFARGATLVCVVNLAEAPAELPDHTGVLLASNPLDDRGRLPKDTAVWLAV</sequence>